<name>G9MRR9_HYPVG</name>
<dbReference type="InParanoid" id="G9MRR9"/>
<reference evidence="1 2" key="1">
    <citation type="journal article" date="2011" name="Genome Biol.">
        <title>Comparative genome sequence analysis underscores mycoparasitism as the ancestral life style of Trichoderma.</title>
        <authorList>
            <person name="Kubicek C.P."/>
            <person name="Herrera-Estrella A."/>
            <person name="Seidl-Seiboth V."/>
            <person name="Martinez D.A."/>
            <person name="Druzhinina I.S."/>
            <person name="Thon M."/>
            <person name="Zeilinger S."/>
            <person name="Casas-Flores S."/>
            <person name="Horwitz B.A."/>
            <person name="Mukherjee P.K."/>
            <person name="Mukherjee M."/>
            <person name="Kredics L."/>
            <person name="Alcaraz L.D."/>
            <person name="Aerts A."/>
            <person name="Antal Z."/>
            <person name="Atanasova L."/>
            <person name="Cervantes-Badillo M.G."/>
            <person name="Challacombe J."/>
            <person name="Chertkov O."/>
            <person name="McCluskey K."/>
            <person name="Coulpier F."/>
            <person name="Deshpande N."/>
            <person name="von Doehren H."/>
            <person name="Ebbole D.J."/>
            <person name="Esquivel-Naranjo E.U."/>
            <person name="Fekete E."/>
            <person name="Flipphi M."/>
            <person name="Glaser F."/>
            <person name="Gomez-Rodriguez E.Y."/>
            <person name="Gruber S."/>
            <person name="Han C."/>
            <person name="Henrissat B."/>
            <person name="Hermosa R."/>
            <person name="Hernandez-Onate M."/>
            <person name="Karaffa L."/>
            <person name="Kosti I."/>
            <person name="Le Crom S."/>
            <person name="Lindquist E."/>
            <person name="Lucas S."/>
            <person name="Luebeck M."/>
            <person name="Luebeck P.S."/>
            <person name="Margeot A."/>
            <person name="Metz B."/>
            <person name="Misra M."/>
            <person name="Nevalainen H."/>
            <person name="Omann M."/>
            <person name="Packer N."/>
            <person name="Perrone G."/>
            <person name="Uresti-Rivera E.E."/>
            <person name="Salamov A."/>
            <person name="Schmoll M."/>
            <person name="Seiboth B."/>
            <person name="Shapiro H."/>
            <person name="Sukno S."/>
            <person name="Tamayo-Ramos J.A."/>
            <person name="Tisch D."/>
            <person name="Wiest A."/>
            <person name="Wilkinson H.H."/>
            <person name="Zhang M."/>
            <person name="Coutinho P.M."/>
            <person name="Kenerley C.M."/>
            <person name="Monte E."/>
            <person name="Baker S.E."/>
            <person name="Grigoriev I.V."/>
        </authorList>
    </citation>
    <scope>NUCLEOTIDE SEQUENCE [LARGE SCALE GENOMIC DNA]</scope>
    <source>
        <strain evidence="2">Gv29-8 / FGSC 10586</strain>
    </source>
</reference>
<evidence type="ECO:0000313" key="2">
    <source>
        <dbReference type="Proteomes" id="UP000007115"/>
    </source>
</evidence>
<sequence length="125" mass="14639">MEQVFSAASEWYRSLLFRKVHENGARQAVLHRRPVLATFCLSESGWEEFGKWLNTRHPYQTAAMLFMTGCNPRSLTILNSWGRKWDNDGSFNVESYTALELDKYPMKFYDVYRLESKLTSAEKQA</sequence>
<comment type="caution">
    <text evidence="1">The sequence shown here is derived from an EMBL/GenBank/DDBJ whole genome shotgun (WGS) entry which is preliminary data.</text>
</comment>
<dbReference type="AlphaFoldDB" id="G9MRR9"/>
<dbReference type="HOGENOM" id="CLU_1992940_0_0_1"/>
<evidence type="ECO:0008006" key="3">
    <source>
        <dbReference type="Google" id="ProtNLM"/>
    </source>
</evidence>
<organism evidence="1 2">
    <name type="scientific">Hypocrea virens (strain Gv29-8 / FGSC 10586)</name>
    <name type="common">Gliocladium virens</name>
    <name type="synonym">Trichoderma virens</name>
    <dbReference type="NCBI Taxonomy" id="413071"/>
    <lineage>
        <taxon>Eukaryota</taxon>
        <taxon>Fungi</taxon>
        <taxon>Dikarya</taxon>
        <taxon>Ascomycota</taxon>
        <taxon>Pezizomycotina</taxon>
        <taxon>Sordariomycetes</taxon>
        <taxon>Hypocreomycetidae</taxon>
        <taxon>Hypocreales</taxon>
        <taxon>Hypocreaceae</taxon>
        <taxon>Trichoderma</taxon>
    </lineage>
</organism>
<protein>
    <recommendedName>
        <fullName evidence="3">Peptidase C1A papain C-terminal domain-containing protein</fullName>
    </recommendedName>
</protein>
<dbReference type="eggNOG" id="ENOG502S5C2">
    <property type="taxonomic scope" value="Eukaryota"/>
</dbReference>
<gene>
    <name evidence="1" type="ORF">TRIVIDRAFT_222054</name>
</gene>
<dbReference type="Proteomes" id="UP000007115">
    <property type="component" value="Unassembled WGS sequence"/>
</dbReference>
<dbReference type="OrthoDB" id="3789175at2759"/>
<dbReference type="RefSeq" id="XP_013956999.1">
    <property type="nucleotide sequence ID" value="XM_014101524.1"/>
</dbReference>
<dbReference type="VEuPathDB" id="FungiDB:TRIVIDRAFT_222054"/>
<dbReference type="GeneID" id="25791605"/>
<keyword evidence="2" id="KW-1185">Reference proteome</keyword>
<evidence type="ECO:0000313" key="1">
    <source>
        <dbReference type="EMBL" id="EHK22788.1"/>
    </source>
</evidence>
<accession>G9MRR9</accession>
<dbReference type="EMBL" id="ABDF02000006">
    <property type="protein sequence ID" value="EHK22788.1"/>
    <property type="molecule type" value="Genomic_DNA"/>
</dbReference>
<proteinExistence type="predicted"/>